<comment type="caution">
    <text evidence="1">The sequence shown here is derived from an EMBL/GenBank/DDBJ whole genome shotgun (WGS) entry which is preliminary data.</text>
</comment>
<organism evidence="1">
    <name type="scientific">marine sediment metagenome</name>
    <dbReference type="NCBI Taxonomy" id="412755"/>
    <lineage>
        <taxon>unclassified sequences</taxon>
        <taxon>metagenomes</taxon>
        <taxon>ecological metagenomes</taxon>
    </lineage>
</organism>
<gene>
    <name evidence="1" type="ORF">S01H1_63831</name>
</gene>
<protein>
    <submittedName>
        <fullName evidence="1">Uncharacterized protein</fullName>
    </submittedName>
</protein>
<dbReference type="EMBL" id="BARS01042031">
    <property type="protein sequence ID" value="GAG38704.1"/>
    <property type="molecule type" value="Genomic_DNA"/>
</dbReference>
<accession>X0X643</accession>
<feature type="non-terminal residue" evidence="1">
    <location>
        <position position="1"/>
    </location>
</feature>
<evidence type="ECO:0000313" key="1">
    <source>
        <dbReference type="EMBL" id="GAG38704.1"/>
    </source>
</evidence>
<sequence>RNKMAETEVRITSKGLGAAEYLIANLPKIGKPVIGRIVNQVMKVGVDSMKESIRGSVGEKSTGALEQSITGEVTRLSDSEYWIRVGSPLEHARHAARSFTAQTPINRAVKIMEGRWRFIGMRRAFTVEHPFITVSANAMKQATVRLFAEKAGEAAGDVFRKAKAMENKPDMPGEWFWEVEE</sequence>
<dbReference type="AlphaFoldDB" id="X0X643"/>
<proteinExistence type="predicted"/>
<name>X0X643_9ZZZZ</name>
<reference evidence="1" key="1">
    <citation type="journal article" date="2014" name="Front. Microbiol.">
        <title>High frequency of phylogenetically diverse reductive dehalogenase-homologous genes in deep subseafloor sedimentary metagenomes.</title>
        <authorList>
            <person name="Kawai M."/>
            <person name="Futagami T."/>
            <person name="Toyoda A."/>
            <person name="Takaki Y."/>
            <person name="Nishi S."/>
            <person name="Hori S."/>
            <person name="Arai W."/>
            <person name="Tsubouchi T."/>
            <person name="Morono Y."/>
            <person name="Uchiyama I."/>
            <person name="Ito T."/>
            <person name="Fujiyama A."/>
            <person name="Inagaki F."/>
            <person name="Takami H."/>
        </authorList>
    </citation>
    <scope>NUCLEOTIDE SEQUENCE</scope>
    <source>
        <strain evidence="1">Expedition CK06-06</strain>
    </source>
</reference>